<evidence type="ECO:0000313" key="4">
    <source>
        <dbReference type="EMBL" id="GFU38467.1"/>
    </source>
</evidence>
<dbReference type="EMBL" id="BMAW01059629">
    <property type="protein sequence ID" value="GFT21981.1"/>
    <property type="molecule type" value="Genomic_DNA"/>
</dbReference>
<protein>
    <recommendedName>
        <fullName evidence="2">Ferlin C-terminal domain-containing protein</fullName>
    </recommendedName>
</protein>
<reference evidence="4" key="1">
    <citation type="submission" date="2020-08" db="EMBL/GenBank/DDBJ databases">
        <title>Multicomponent nature underlies the extraordinary mechanical properties of spider dragline silk.</title>
        <authorList>
            <person name="Kono N."/>
            <person name="Nakamura H."/>
            <person name="Mori M."/>
            <person name="Yoshida Y."/>
            <person name="Ohtoshi R."/>
            <person name="Malay A.D."/>
            <person name="Moran D.A.P."/>
            <person name="Tomita M."/>
            <person name="Numata K."/>
            <person name="Arakawa K."/>
        </authorList>
    </citation>
    <scope>NUCLEOTIDE SEQUENCE</scope>
</reference>
<sequence length="46" mass="5180">MITKFAFIFFNFQGKVEAEFHLLTKEEAEKNPAGKGRKGPDALPEP</sequence>
<dbReference type="AlphaFoldDB" id="A0A8X6USI6"/>
<evidence type="ECO:0000259" key="2">
    <source>
        <dbReference type="Pfam" id="PF16165"/>
    </source>
</evidence>
<dbReference type="InterPro" id="IPR032362">
    <property type="entry name" value="Ferlin_C"/>
</dbReference>
<accession>A0A8X6USI6</accession>
<organism evidence="4 5">
    <name type="scientific">Nephila pilipes</name>
    <name type="common">Giant wood spider</name>
    <name type="synonym">Nephila maculata</name>
    <dbReference type="NCBI Taxonomy" id="299642"/>
    <lineage>
        <taxon>Eukaryota</taxon>
        <taxon>Metazoa</taxon>
        <taxon>Ecdysozoa</taxon>
        <taxon>Arthropoda</taxon>
        <taxon>Chelicerata</taxon>
        <taxon>Arachnida</taxon>
        <taxon>Araneae</taxon>
        <taxon>Araneomorphae</taxon>
        <taxon>Entelegynae</taxon>
        <taxon>Araneoidea</taxon>
        <taxon>Nephilidae</taxon>
        <taxon>Nephila</taxon>
    </lineage>
</organism>
<evidence type="ECO:0000313" key="3">
    <source>
        <dbReference type="EMBL" id="GFT21981.1"/>
    </source>
</evidence>
<feature type="non-terminal residue" evidence="4">
    <location>
        <position position="46"/>
    </location>
</feature>
<dbReference type="EMBL" id="BMAW01131197">
    <property type="protein sequence ID" value="GFU38467.1"/>
    <property type="molecule type" value="Genomic_DNA"/>
</dbReference>
<proteinExistence type="predicted"/>
<evidence type="ECO:0000313" key="5">
    <source>
        <dbReference type="Proteomes" id="UP000887013"/>
    </source>
</evidence>
<feature type="domain" description="Ferlin C-terminal" evidence="2">
    <location>
        <begin position="12"/>
        <end position="45"/>
    </location>
</feature>
<gene>
    <name evidence="3" type="ORF">NPIL_507831</name>
    <name evidence="4" type="ORF">NPIL_57231</name>
</gene>
<dbReference type="Proteomes" id="UP000887013">
    <property type="component" value="Unassembled WGS sequence"/>
</dbReference>
<dbReference type="OrthoDB" id="10059618at2759"/>
<keyword evidence="5" id="KW-1185">Reference proteome</keyword>
<evidence type="ECO:0000256" key="1">
    <source>
        <dbReference type="SAM" id="MobiDB-lite"/>
    </source>
</evidence>
<name>A0A8X6USI6_NEPPI</name>
<dbReference type="Pfam" id="PF16165">
    <property type="entry name" value="Ferlin_C"/>
    <property type="match status" value="1"/>
</dbReference>
<comment type="caution">
    <text evidence="4">The sequence shown here is derived from an EMBL/GenBank/DDBJ whole genome shotgun (WGS) entry which is preliminary data.</text>
</comment>
<feature type="region of interest" description="Disordered" evidence="1">
    <location>
        <begin position="26"/>
        <end position="46"/>
    </location>
</feature>